<feature type="transmembrane region" description="Helical" evidence="1">
    <location>
        <begin position="12"/>
        <end position="37"/>
    </location>
</feature>
<reference evidence="3" key="2">
    <citation type="submission" date="2020-10" db="UniProtKB">
        <authorList>
            <consortium name="WormBaseParasite"/>
        </authorList>
    </citation>
    <scope>IDENTIFICATION</scope>
</reference>
<keyword evidence="2" id="KW-1185">Reference proteome</keyword>
<evidence type="ECO:0000313" key="2">
    <source>
        <dbReference type="Proteomes" id="UP000492821"/>
    </source>
</evidence>
<keyword evidence="1" id="KW-1133">Transmembrane helix</keyword>
<sequence>MSRQQKSSIQIVPILTTLIVSWWLCSVFGALLAVYNIAFWRPEPIYNKYALFTFFLPAIVSLNCVHISQFFITLERIIIMKSANSLYNHKILLSLCIFVNVALSLFLGTIFVINFNPNDSDDESCQPILCMIDMNTYMISYHMANGISVVTLLASLYFLILFRKTTNTVNTTGKKSSKMQNMIKFTICVDIWLDFLPQILTIGLTLFGSPAGPYAGTIQRVLFTFCGIFVNQRFYKVFVVNEHTVSIMSVSQAATKIQSKVFQMSRNTSTMVPVKH</sequence>
<evidence type="ECO:0000256" key="1">
    <source>
        <dbReference type="SAM" id="Phobius"/>
    </source>
</evidence>
<feature type="transmembrane region" description="Helical" evidence="1">
    <location>
        <begin position="49"/>
        <end position="72"/>
    </location>
</feature>
<organism evidence="2 3">
    <name type="scientific">Panagrellus redivivus</name>
    <name type="common">Microworm</name>
    <dbReference type="NCBI Taxonomy" id="6233"/>
    <lineage>
        <taxon>Eukaryota</taxon>
        <taxon>Metazoa</taxon>
        <taxon>Ecdysozoa</taxon>
        <taxon>Nematoda</taxon>
        <taxon>Chromadorea</taxon>
        <taxon>Rhabditida</taxon>
        <taxon>Tylenchina</taxon>
        <taxon>Panagrolaimomorpha</taxon>
        <taxon>Panagrolaimoidea</taxon>
        <taxon>Panagrolaimidae</taxon>
        <taxon>Panagrellus</taxon>
    </lineage>
</organism>
<keyword evidence="1" id="KW-0472">Membrane</keyword>
<accession>A0A7E4ULE1</accession>
<feature type="transmembrane region" description="Helical" evidence="1">
    <location>
        <begin position="141"/>
        <end position="162"/>
    </location>
</feature>
<proteinExistence type="predicted"/>
<evidence type="ECO:0000313" key="3">
    <source>
        <dbReference type="WBParaSite" id="Pan_g10130.t1"/>
    </source>
</evidence>
<feature type="transmembrane region" description="Helical" evidence="1">
    <location>
        <begin position="92"/>
        <end position="113"/>
    </location>
</feature>
<protein>
    <submittedName>
        <fullName evidence="3">G_PROTEIN_RECEP_F1_2 domain-containing protein</fullName>
    </submittedName>
</protein>
<name>A0A7E4ULE1_PANRE</name>
<dbReference type="AlphaFoldDB" id="A0A7E4ULE1"/>
<dbReference type="WBParaSite" id="Pan_g10130.t1">
    <property type="protein sequence ID" value="Pan_g10130.t1"/>
    <property type="gene ID" value="Pan_g10130"/>
</dbReference>
<reference evidence="2" key="1">
    <citation type="journal article" date="2013" name="Genetics">
        <title>The draft genome and transcriptome of Panagrellus redivivus are shaped by the harsh demands of a free-living lifestyle.</title>
        <authorList>
            <person name="Srinivasan J."/>
            <person name="Dillman A.R."/>
            <person name="Macchietto M.G."/>
            <person name="Heikkinen L."/>
            <person name="Lakso M."/>
            <person name="Fracchia K.M."/>
            <person name="Antoshechkin I."/>
            <person name="Mortazavi A."/>
            <person name="Wong G."/>
            <person name="Sternberg P.W."/>
        </authorList>
    </citation>
    <scope>NUCLEOTIDE SEQUENCE [LARGE SCALE GENOMIC DNA]</scope>
    <source>
        <strain evidence="2">MT8872</strain>
    </source>
</reference>
<keyword evidence="1" id="KW-0812">Transmembrane</keyword>
<dbReference type="Proteomes" id="UP000492821">
    <property type="component" value="Unassembled WGS sequence"/>
</dbReference>